<keyword evidence="3" id="KW-0328">Glycosyltransferase</keyword>
<sequence>MKSILFKIQQFPHLSETFVLNHIIMAIKLGYEVKILVKDVLDFEKSMHVDKLKRYHIAEKIIHENYHIPNNKFFRLIKAVKISFSISNWSKIISFFKLKSKFSLTWLYEIAFYNQFRKTDIIHVQYGTNVHPVDILKKAGLLKSKLIVSFHGHDAFFPINGFIENNGYYQHLFTGDNLVVANTPYLAEKIKGLGCSKENLTTIPVPVDIEYFHPDKNLVNGKEIKIITVGRLDPVKGHYVAIEFINRIRKKGLSITFTIVGEGSEYEKLKRKIAELTLEKTINLVGRKSQGEVRDLLNQSDIYLFTGIPVAEGRRETQGLATLEAQACGLPVLAFDSGGVKYTMKNGITGFLCAENDLNCLSEKLQLLCNKNLRKKMGGEARKFVQEVYSQNEVKKKWKAIYK</sequence>
<keyword evidence="4" id="KW-1185">Reference proteome</keyword>
<feature type="domain" description="Glycosyl transferase family 1" evidence="1">
    <location>
        <begin position="214"/>
        <end position="383"/>
    </location>
</feature>
<dbReference type="InterPro" id="IPR001296">
    <property type="entry name" value="Glyco_trans_1"/>
</dbReference>
<gene>
    <name evidence="3" type="ORF">RM553_09430</name>
</gene>
<protein>
    <submittedName>
        <fullName evidence="3">Glycosyltransferase</fullName>
        <ecNumber evidence="3">2.4.-.-</ecNumber>
    </submittedName>
</protein>
<dbReference type="EC" id="2.4.-.-" evidence="3"/>
<evidence type="ECO:0000259" key="2">
    <source>
        <dbReference type="Pfam" id="PF13439"/>
    </source>
</evidence>
<dbReference type="Proteomes" id="UP001262889">
    <property type="component" value="Unassembled WGS sequence"/>
</dbReference>
<dbReference type="InterPro" id="IPR028098">
    <property type="entry name" value="Glyco_trans_4-like_N"/>
</dbReference>
<evidence type="ECO:0000259" key="1">
    <source>
        <dbReference type="Pfam" id="PF00534"/>
    </source>
</evidence>
<reference evidence="3 4" key="1">
    <citation type="submission" date="2023-09" db="EMBL/GenBank/DDBJ databases">
        <authorList>
            <person name="Rey-Velasco X."/>
        </authorList>
    </citation>
    <scope>NUCLEOTIDE SEQUENCE [LARGE SCALE GENOMIC DNA]</scope>
    <source>
        <strain evidence="3 4">F363</strain>
    </source>
</reference>
<evidence type="ECO:0000313" key="3">
    <source>
        <dbReference type="EMBL" id="MDT0643047.1"/>
    </source>
</evidence>
<dbReference type="EMBL" id="JAVRHQ010000009">
    <property type="protein sequence ID" value="MDT0643047.1"/>
    <property type="molecule type" value="Genomic_DNA"/>
</dbReference>
<dbReference type="PANTHER" id="PTHR45947:SF3">
    <property type="entry name" value="SULFOQUINOVOSYL TRANSFERASE SQD2"/>
    <property type="match status" value="1"/>
</dbReference>
<feature type="domain" description="Glycosyltransferase subfamily 4-like N-terminal" evidence="2">
    <location>
        <begin position="99"/>
        <end position="210"/>
    </location>
</feature>
<organism evidence="3 4">
    <name type="scientific">Autumnicola tepida</name>
    <dbReference type="NCBI Taxonomy" id="3075595"/>
    <lineage>
        <taxon>Bacteria</taxon>
        <taxon>Pseudomonadati</taxon>
        <taxon>Bacteroidota</taxon>
        <taxon>Flavobacteriia</taxon>
        <taxon>Flavobacteriales</taxon>
        <taxon>Flavobacteriaceae</taxon>
        <taxon>Autumnicola</taxon>
    </lineage>
</organism>
<dbReference type="Pfam" id="PF00534">
    <property type="entry name" value="Glycos_transf_1"/>
    <property type="match status" value="1"/>
</dbReference>
<dbReference type="PANTHER" id="PTHR45947">
    <property type="entry name" value="SULFOQUINOVOSYL TRANSFERASE SQD2"/>
    <property type="match status" value="1"/>
</dbReference>
<dbReference type="RefSeq" id="WP_311534668.1">
    <property type="nucleotide sequence ID" value="NZ_JAVRHQ010000009.1"/>
</dbReference>
<keyword evidence="3" id="KW-0808">Transferase</keyword>
<dbReference type="Gene3D" id="3.40.50.2000">
    <property type="entry name" value="Glycogen Phosphorylase B"/>
    <property type="match status" value="2"/>
</dbReference>
<accession>A0ABU3CA11</accession>
<comment type="caution">
    <text evidence="3">The sequence shown here is derived from an EMBL/GenBank/DDBJ whole genome shotgun (WGS) entry which is preliminary data.</text>
</comment>
<dbReference type="GO" id="GO:0016757">
    <property type="term" value="F:glycosyltransferase activity"/>
    <property type="evidence" value="ECO:0007669"/>
    <property type="project" value="UniProtKB-KW"/>
</dbReference>
<dbReference type="Pfam" id="PF13439">
    <property type="entry name" value="Glyco_transf_4"/>
    <property type="match status" value="1"/>
</dbReference>
<dbReference type="InterPro" id="IPR050194">
    <property type="entry name" value="Glycosyltransferase_grp1"/>
</dbReference>
<dbReference type="SUPFAM" id="SSF53756">
    <property type="entry name" value="UDP-Glycosyltransferase/glycogen phosphorylase"/>
    <property type="match status" value="1"/>
</dbReference>
<evidence type="ECO:0000313" key="4">
    <source>
        <dbReference type="Proteomes" id="UP001262889"/>
    </source>
</evidence>
<proteinExistence type="predicted"/>
<name>A0ABU3CA11_9FLAO</name>